<dbReference type="Gramene" id="Os08t0287200-01">
    <property type="protein sequence ID" value="Os08t0287200-01"/>
    <property type="gene ID" value="Os08g0287200"/>
</dbReference>
<evidence type="ECO:0000313" key="2">
    <source>
        <dbReference type="Proteomes" id="UP000059680"/>
    </source>
</evidence>
<feature type="non-terminal residue" evidence="1">
    <location>
        <position position="1"/>
    </location>
</feature>
<reference evidence="1 2" key="3">
    <citation type="journal article" date="2013" name="Rice">
        <title>Improvement of the Oryza sativa Nipponbare reference genome using next generation sequence and optical map data.</title>
        <authorList>
            <person name="Kawahara Y."/>
            <person name="de la Bastide M."/>
            <person name="Hamilton J.P."/>
            <person name="Kanamori H."/>
            <person name="McCombie W.R."/>
            <person name="Ouyang S."/>
            <person name="Schwartz D.C."/>
            <person name="Tanaka T."/>
            <person name="Wu J."/>
            <person name="Zhou S."/>
            <person name="Childs K.L."/>
            <person name="Davidson R.M."/>
            <person name="Lin H."/>
            <person name="Quesada-Ocampo L."/>
            <person name="Vaillancourt B."/>
            <person name="Sakai H."/>
            <person name="Lee S.S."/>
            <person name="Kim J."/>
            <person name="Numa H."/>
            <person name="Itoh T."/>
            <person name="Buell C.R."/>
            <person name="Matsumoto T."/>
        </authorList>
    </citation>
    <scope>NUCLEOTIDE SEQUENCE [LARGE SCALE GENOMIC DNA]</scope>
    <source>
        <strain evidence="2">cv. Nipponbare</strain>
    </source>
</reference>
<protein>
    <submittedName>
        <fullName evidence="1">Os08g0287200 protein</fullName>
    </submittedName>
</protein>
<dbReference type="AlphaFoldDB" id="A0A0N7KPL2"/>
<organism evidence="1 2">
    <name type="scientific">Oryza sativa subsp. japonica</name>
    <name type="common">Rice</name>
    <dbReference type="NCBI Taxonomy" id="39947"/>
    <lineage>
        <taxon>Eukaryota</taxon>
        <taxon>Viridiplantae</taxon>
        <taxon>Streptophyta</taxon>
        <taxon>Embryophyta</taxon>
        <taxon>Tracheophyta</taxon>
        <taxon>Spermatophyta</taxon>
        <taxon>Magnoliopsida</taxon>
        <taxon>Liliopsida</taxon>
        <taxon>Poales</taxon>
        <taxon>Poaceae</taxon>
        <taxon>BOP clade</taxon>
        <taxon>Oryzoideae</taxon>
        <taxon>Oryzeae</taxon>
        <taxon>Oryzinae</taxon>
        <taxon>Oryza</taxon>
        <taxon>Oryza sativa</taxon>
    </lineage>
</organism>
<keyword evidence="2" id="KW-1185">Reference proteome</keyword>
<reference evidence="1 2" key="2">
    <citation type="journal article" date="2013" name="Plant Cell Physiol.">
        <title>Rice Annotation Project Database (RAP-DB): an integrative and interactive database for rice genomics.</title>
        <authorList>
            <person name="Sakai H."/>
            <person name="Lee S.S."/>
            <person name="Tanaka T."/>
            <person name="Numa H."/>
            <person name="Kim J."/>
            <person name="Kawahara Y."/>
            <person name="Wakimoto H."/>
            <person name="Yang C.C."/>
            <person name="Iwamoto M."/>
            <person name="Abe T."/>
            <person name="Yamada Y."/>
            <person name="Muto A."/>
            <person name="Inokuchi H."/>
            <person name="Ikemura T."/>
            <person name="Matsumoto T."/>
            <person name="Sasaki T."/>
            <person name="Itoh T."/>
        </authorList>
    </citation>
    <scope>NUCLEOTIDE SEQUENCE [LARGE SCALE GENOMIC DNA]</scope>
    <source>
        <strain evidence="2">cv. Nipponbare</strain>
    </source>
</reference>
<dbReference type="PaxDb" id="39947-A0A0N7KPL2"/>
<accession>A0A0N7KPL2</accession>
<dbReference type="InParanoid" id="A0A0N7KPL2"/>
<dbReference type="EMBL" id="AP014964">
    <property type="protein sequence ID" value="BAT04730.1"/>
    <property type="molecule type" value="Genomic_DNA"/>
</dbReference>
<name>A0A0N7KPL2_ORYSJ</name>
<sequence>QSTILFIFFRHVSARIINVGCGSKPDAAATQDGRPYISSLGQTYIICVLAKTHFSFLQITS</sequence>
<evidence type="ECO:0000313" key="1">
    <source>
        <dbReference type="EMBL" id="BAT04730.1"/>
    </source>
</evidence>
<gene>
    <name evidence="1" type="ordered locus">Os08g0287200</name>
    <name evidence="1" type="ORF">OSNPB_080287200</name>
</gene>
<proteinExistence type="predicted"/>
<reference evidence="2" key="1">
    <citation type="journal article" date="2005" name="Nature">
        <title>The map-based sequence of the rice genome.</title>
        <authorList>
            <consortium name="International rice genome sequencing project (IRGSP)"/>
            <person name="Matsumoto T."/>
            <person name="Wu J."/>
            <person name="Kanamori H."/>
            <person name="Katayose Y."/>
            <person name="Fujisawa M."/>
            <person name="Namiki N."/>
            <person name="Mizuno H."/>
            <person name="Yamamoto K."/>
            <person name="Antonio B.A."/>
            <person name="Baba T."/>
            <person name="Sakata K."/>
            <person name="Nagamura Y."/>
            <person name="Aoki H."/>
            <person name="Arikawa K."/>
            <person name="Arita K."/>
            <person name="Bito T."/>
            <person name="Chiden Y."/>
            <person name="Fujitsuka N."/>
            <person name="Fukunaka R."/>
            <person name="Hamada M."/>
            <person name="Harada C."/>
            <person name="Hayashi A."/>
            <person name="Hijishita S."/>
            <person name="Honda M."/>
            <person name="Hosokawa S."/>
            <person name="Ichikawa Y."/>
            <person name="Idonuma A."/>
            <person name="Iijima M."/>
            <person name="Ikeda M."/>
            <person name="Ikeno M."/>
            <person name="Ito K."/>
            <person name="Ito S."/>
            <person name="Ito T."/>
            <person name="Ito Y."/>
            <person name="Ito Y."/>
            <person name="Iwabuchi A."/>
            <person name="Kamiya K."/>
            <person name="Karasawa W."/>
            <person name="Kurita K."/>
            <person name="Katagiri S."/>
            <person name="Kikuta A."/>
            <person name="Kobayashi H."/>
            <person name="Kobayashi N."/>
            <person name="Machita K."/>
            <person name="Maehara T."/>
            <person name="Masukawa M."/>
            <person name="Mizubayashi T."/>
            <person name="Mukai Y."/>
            <person name="Nagasaki H."/>
            <person name="Nagata Y."/>
            <person name="Naito S."/>
            <person name="Nakashima M."/>
            <person name="Nakama Y."/>
            <person name="Nakamichi Y."/>
            <person name="Nakamura M."/>
            <person name="Meguro A."/>
            <person name="Negishi M."/>
            <person name="Ohta I."/>
            <person name="Ohta T."/>
            <person name="Okamoto M."/>
            <person name="Ono N."/>
            <person name="Saji S."/>
            <person name="Sakaguchi M."/>
            <person name="Sakai K."/>
            <person name="Shibata M."/>
            <person name="Shimokawa T."/>
            <person name="Song J."/>
            <person name="Takazaki Y."/>
            <person name="Terasawa K."/>
            <person name="Tsugane M."/>
            <person name="Tsuji K."/>
            <person name="Ueda S."/>
            <person name="Waki K."/>
            <person name="Yamagata H."/>
            <person name="Yamamoto M."/>
            <person name="Yamamoto S."/>
            <person name="Yamane H."/>
            <person name="Yoshiki S."/>
            <person name="Yoshihara R."/>
            <person name="Yukawa K."/>
            <person name="Zhong H."/>
            <person name="Yano M."/>
            <person name="Yuan Q."/>
            <person name="Ouyang S."/>
            <person name="Liu J."/>
            <person name="Jones K.M."/>
            <person name="Gansberger K."/>
            <person name="Moffat K."/>
            <person name="Hill J."/>
            <person name="Bera J."/>
            <person name="Fadrosh D."/>
            <person name="Jin S."/>
            <person name="Johri S."/>
            <person name="Kim M."/>
            <person name="Overton L."/>
            <person name="Reardon M."/>
            <person name="Tsitrin T."/>
            <person name="Vuong H."/>
            <person name="Weaver B."/>
            <person name="Ciecko A."/>
            <person name="Tallon L."/>
            <person name="Jackson J."/>
            <person name="Pai G."/>
            <person name="Aken S.V."/>
            <person name="Utterback T."/>
            <person name="Reidmuller S."/>
            <person name="Feldblyum T."/>
            <person name="Hsiao J."/>
            <person name="Zismann V."/>
            <person name="Iobst S."/>
            <person name="de Vazeille A.R."/>
            <person name="Buell C.R."/>
            <person name="Ying K."/>
            <person name="Li Y."/>
            <person name="Lu T."/>
            <person name="Huang Y."/>
            <person name="Zhao Q."/>
            <person name="Feng Q."/>
            <person name="Zhang L."/>
            <person name="Zhu J."/>
            <person name="Weng Q."/>
            <person name="Mu J."/>
            <person name="Lu Y."/>
            <person name="Fan D."/>
            <person name="Liu Y."/>
            <person name="Guan J."/>
            <person name="Zhang Y."/>
            <person name="Yu S."/>
            <person name="Liu X."/>
            <person name="Zhang Y."/>
            <person name="Hong G."/>
            <person name="Han B."/>
            <person name="Choisne N."/>
            <person name="Demange N."/>
            <person name="Orjeda G."/>
            <person name="Samain S."/>
            <person name="Cattolico L."/>
            <person name="Pelletier E."/>
            <person name="Couloux A."/>
            <person name="Segurens B."/>
            <person name="Wincker P."/>
            <person name="D'Hont A."/>
            <person name="Scarpelli C."/>
            <person name="Weissenbach J."/>
            <person name="Salanoubat M."/>
            <person name="Quetier F."/>
            <person name="Yu Y."/>
            <person name="Kim H.R."/>
            <person name="Rambo T."/>
            <person name="Currie J."/>
            <person name="Collura K."/>
            <person name="Luo M."/>
            <person name="Yang T."/>
            <person name="Ammiraju J.S.S."/>
            <person name="Engler F."/>
            <person name="Soderlund C."/>
            <person name="Wing R.A."/>
            <person name="Palmer L.E."/>
            <person name="de la Bastide M."/>
            <person name="Spiegel L."/>
            <person name="Nascimento L."/>
            <person name="Zutavern T."/>
            <person name="O'Shaughnessy A."/>
            <person name="Dike S."/>
            <person name="Dedhia N."/>
            <person name="Preston R."/>
            <person name="Balija V."/>
            <person name="McCombie W.R."/>
            <person name="Chow T."/>
            <person name="Chen H."/>
            <person name="Chung M."/>
            <person name="Chen C."/>
            <person name="Shaw J."/>
            <person name="Wu H."/>
            <person name="Hsiao K."/>
            <person name="Chao Y."/>
            <person name="Chu M."/>
            <person name="Cheng C."/>
            <person name="Hour A."/>
            <person name="Lee P."/>
            <person name="Lin S."/>
            <person name="Lin Y."/>
            <person name="Liou J."/>
            <person name="Liu S."/>
            <person name="Hsing Y."/>
            <person name="Raghuvanshi S."/>
            <person name="Mohanty A."/>
            <person name="Bharti A.K."/>
            <person name="Gaur A."/>
            <person name="Gupta V."/>
            <person name="Kumar D."/>
            <person name="Ravi V."/>
            <person name="Vij S."/>
            <person name="Kapur A."/>
            <person name="Khurana P."/>
            <person name="Khurana P."/>
            <person name="Khurana J.P."/>
            <person name="Tyagi A.K."/>
            <person name="Gaikwad K."/>
            <person name="Singh A."/>
            <person name="Dalal V."/>
            <person name="Srivastava S."/>
            <person name="Dixit A."/>
            <person name="Pal A.K."/>
            <person name="Ghazi I.A."/>
            <person name="Yadav M."/>
            <person name="Pandit A."/>
            <person name="Bhargava A."/>
            <person name="Sureshbabu K."/>
            <person name="Batra K."/>
            <person name="Sharma T.R."/>
            <person name="Mohapatra T."/>
            <person name="Singh N.K."/>
            <person name="Messing J."/>
            <person name="Nelson A.B."/>
            <person name="Fuks G."/>
            <person name="Kavchok S."/>
            <person name="Keizer G."/>
            <person name="Linton E."/>
            <person name="Llaca V."/>
            <person name="Song R."/>
            <person name="Tanyolac B."/>
            <person name="Young S."/>
            <person name="Ho-Il K."/>
            <person name="Hahn J.H."/>
            <person name="Sangsakoo G."/>
            <person name="Vanavichit A."/>
            <person name="de Mattos Luiz.A.T."/>
            <person name="Zimmer P.D."/>
            <person name="Malone G."/>
            <person name="Dellagostin O."/>
            <person name="de Oliveira A.C."/>
            <person name="Bevan M."/>
            <person name="Bancroft I."/>
            <person name="Minx P."/>
            <person name="Cordum H."/>
            <person name="Wilson R."/>
            <person name="Cheng Z."/>
            <person name="Jin W."/>
            <person name="Jiang J."/>
            <person name="Leong S.A."/>
            <person name="Iwama H."/>
            <person name="Gojobori T."/>
            <person name="Itoh T."/>
            <person name="Niimura Y."/>
            <person name="Fujii Y."/>
            <person name="Habara T."/>
            <person name="Sakai H."/>
            <person name="Sato Y."/>
            <person name="Wilson G."/>
            <person name="Kumar K."/>
            <person name="McCouch S."/>
            <person name="Juretic N."/>
            <person name="Hoen D."/>
            <person name="Wright S."/>
            <person name="Bruskiewich R."/>
            <person name="Bureau T."/>
            <person name="Miyao A."/>
            <person name="Hirochika H."/>
            <person name="Nishikawa T."/>
            <person name="Kadowaki K."/>
            <person name="Sugiura M."/>
            <person name="Burr B."/>
            <person name="Sasaki T."/>
        </authorList>
    </citation>
    <scope>NUCLEOTIDE SEQUENCE [LARGE SCALE GENOMIC DNA]</scope>
    <source>
        <strain evidence="2">cv. Nipponbare</strain>
    </source>
</reference>
<dbReference type="Proteomes" id="UP000059680">
    <property type="component" value="Chromosome 8"/>
</dbReference>